<dbReference type="PANTHER" id="PTHR18952:SF208">
    <property type="entry name" value="CARBONIC ANHYDRASE XA-RELATED"/>
    <property type="match status" value="1"/>
</dbReference>
<dbReference type="Gene3D" id="3.10.200.10">
    <property type="entry name" value="Alpha carbonic anhydrase"/>
    <property type="match status" value="1"/>
</dbReference>
<evidence type="ECO:0000256" key="5">
    <source>
        <dbReference type="ARBA" id="ARBA00022833"/>
    </source>
</evidence>
<dbReference type="Proteomes" id="UP000005408">
    <property type="component" value="Unassembled WGS sequence"/>
</dbReference>
<proteinExistence type="inferred from homology"/>
<dbReference type="Pfam" id="PF00194">
    <property type="entry name" value="Carb_anhydrase"/>
    <property type="match status" value="2"/>
</dbReference>
<keyword evidence="3" id="KW-0964">Secreted</keyword>
<evidence type="ECO:0000256" key="4">
    <source>
        <dbReference type="ARBA" id="ARBA00022723"/>
    </source>
</evidence>
<comment type="cofactor">
    <cofactor evidence="6">
        <name>Zn(2+)</name>
        <dbReference type="ChEBI" id="CHEBI:29105"/>
    </cofactor>
</comment>
<dbReference type="PROSITE" id="PS00162">
    <property type="entry name" value="ALPHA_CA_1"/>
    <property type="match status" value="1"/>
</dbReference>
<dbReference type="PROSITE" id="PS51144">
    <property type="entry name" value="ALPHA_CA_2"/>
    <property type="match status" value="1"/>
</dbReference>
<comment type="catalytic activity">
    <reaction evidence="6">
        <text>hydrogencarbonate + H(+) = CO2 + H2O</text>
        <dbReference type="Rhea" id="RHEA:10748"/>
        <dbReference type="ChEBI" id="CHEBI:15377"/>
        <dbReference type="ChEBI" id="CHEBI:15378"/>
        <dbReference type="ChEBI" id="CHEBI:16526"/>
        <dbReference type="ChEBI" id="CHEBI:17544"/>
        <dbReference type="EC" id="4.2.1.1"/>
    </reaction>
</comment>
<dbReference type="EC" id="4.2.1.1" evidence="6"/>
<dbReference type="SUPFAM" id="SSF51069">
    <property type="entry name" value="Carbonic anhydrase"/>
    <property type="match status" value="1"/>
</dbReference>
<dbReference type="InterPro" id="IPR001148">
    <property type="entry name" value="CA_dom"/>
</dbReference>
<evidence type="ECO:0000256" key="6">
    <source>
        <dbReference type="RuleBase" id="RU367011"/>
    </source>
</evidence>
<organism evidence="8 9">
    <name type="scientific">Magallana gigas</name>
    <name type="common">Pacific oyster</name>
    <name type="synonym">Crassostrea gigas</name>
    <dbReference type="NCBI Taxonomy" id="29159"/>
    <lineage>
        <taxon>Eukaryota</taxon>
        <taxon>Metazoa</taxon>
        <taxon>Spiralia</taxon>
        <taxon>Lophotrochozoa</taxon>
        <taxon>Mollusca</taxon>
        <taxon>Bivalvia</taxon>
        <taxon>Autobranchia</taxon>
        <taxon>Pteriomorphia</taxon>
        <taxon>Ostreida</taxon>
        <taxon>Ostreoidea</taxon>
        <taxon>Ostreidae</taxon>
        <taxon>Magallana</taxon>
    </lineage>
</organism>
<evidence type="ECO:0000313" key="9">
    <source>
        <dbReference type="Proteomes" id="UP000005408"/>
    </source>
</evidence>
<sequence>MYRHRYTGTCTEKVCDLAHFSYDRDNCQGPNFWDRITPCWGNCSSLLQSPININTGETIYRPFRGLKFLDLCGRISAKIRNNGHSPHFMADDRTPVKLGNVPYSGNAGFAFHEVHIHLGQWESRGSEHSIDNQFYPMEAHMVFFDDRYENIEEAQAHRGGLAVIAVMVEFSRSNGNIFKNPFFSRRQYPRLKRQAVWSRNSCANTSVCRKKSANRLNKLMEKYYTIIKSHRAERNQEIIENSYVEVKEKISLSDVLPYDWSFYTYQGSLTTPPCYETVQWIVLRCPIAVSRKAYKSLITVSDIHGNSLKKFGIRRPLQRGIKNHPRVEVERNFRCGSQGNRRNVCPIDPDGY</sequence>
<keyword evidence="6" id="KW-0456">Lyase</keyword>
<keyword evidence="5 6" id="KW-0862">Zinc</keyword>
<evidence type="ECO:0000256" key="2">
    <source>
        <dbReference type="ARBA" id="ARBA00010718"/>
    </source>
</evidence>
<keyword evidence="4 6" id="KW-0479">Metal-binding</keyword>
<name>A0A8W8J4T8_MAGGI</name>
<keyword evidence="9" id="KW-1185">Reference proteome</keyword>
<comment type="function">
    <text evidence="6">Reversible hydration of carbon dioxide.</text>
</comment>
<evidence type="ECO:0000313" key="8">
    <source>
        <dbReference type="EnsemblMetazoa" id="G16750.1:cds"/>
    </source>
</evidence>
<accession>A0A8W8J4T8</accession>
<evidence type="ECO:0000259" key="7">
    <source>
        <dbReference type="PROSITE" id="PS51144"/>
    </source>
</evidence>
<dbReference type="GO" id="GO:0006730">
    <property type="term" value="P:one-carbon metabolic process"/>
    <property type="evidence" value="ECO:0007669"/>
    <property type="project" value="TreeGrafter"/>
</dbReference>
<reference evidence="8" key="1">
    <citation type="submission" date="2022-08" db="UniProtKB">
        <authorList>
            <consortium name="EnsemblMetazoa"/>
        </authorList>
    </citation>
    <scope>IDENTIFICATION</scope>
    <source>
        <strain evidence="8">05x7-T-G4-1.051#20</strain>
    </source>
</reference>
<dbReference type="AlphaFoldDB" id="A0A8W8J4T8"/>
<protein>
    <recommendedName>
        <fullName evidence="6">Carbonic anhydrase</fullName>
        <ecNumber evidence="6">4.2.1.1</ecNumber>
    </recommendedName>
</protein>
<dbReference type="GO" id="GO:0005576">
    <property type="term" value="C:extracellular region"/>
    <property type="evidence" value="ECO:0007669"/>
    <property type="project" value="UniProtKB-SubCell"/>
</dbReference>
<dbReference type="InterPro" id="IPR018338">
    <property type="entry name" value="Carbonic_anhydrase_a-class_CS"/>
</dbReference>
<comment type="subcellular location">
    <subcellularLocation>
        <location evidence="1">Secreted</location>
    </subcellularLocation>
</comment>
<dbReference type="GO" id="GO:0004089">
    <property type="term" value="F:carbonate dehydratase activity"/>
    <property type="evidence" value="ECO:0007669"/>
    <property type="project" value="UniProtKB-UniRule"/>
</dbReference>
<evidence type="ECO:0000256" key="3">
    <source>
        <dbReference type="ARBA" id="ARBA00022525"/>
    </source>
</evidence>
<dbReference type="InterPro" id="IPR036398">
    <property type="entry name" value="CA_dom_sf"/>
</dbReference>
<comment type="similarity">
    <text evidence="2 6">Belongs to the alpha-carbonic anhydrase family.</text>
</comment>
<dbReference type="EnsemblMetazoa" id="G16750.1">
    <property type="protein sequence ID" value="G16750.1:cds"/>
    <property type="gene ID" value="G16750"/>
</dbReference>
<dbReference type="SMART" id="SM01057">
    <property type="entry name" value="Carb_anhydrase"/>
    <property type="match status" value="1"/>
</dbReference>
<evidence type="ECO:0000256" key="1">
    <source>
        <dbReference type="ARBA" id="ARBA00004613"/>
    </source>
</evidence>
<dbReference type="InterPro" id="IPR023561">
    <property type="entry name" value="Carbonic_anhydrase_a-class"/>
</dbReference>
<dbReference type="GO" id="GO:0008270">
    <property type="term" value="F:zinc ion binding"/>
    <property type="evidence" value="ECO:0007669"/>
    <property type="project" value="UniProtKB-UniRule"/>
</dbReference>
<dbReference type="PANTHER" id="PTHR18952">
    <property type="entry name" value="CARBONIC ANHYDRASE"/>
    <property type="match status" value="1"/>
</dbReference>
<feature type="domain" description="Alpha-carbonic anhydrase" evidence="7">
    <location>
        <begin position="18"/>
        <end position="325"/>
    </location>
</feature>
<dbReference type="CDD" id="cd00326">
    <property type="entry name" value="alpha_CA"/>
    <property type="match status" value="1"/>
</dbReference>